<gene>
    <name evidence="1" type="ORF">ABID21_001455</name>
</gene>
<protein>
    <submittedName>
        <fullName evidence="1">Uncharacterized protein</fullName>
    </submittedName>
</protein>
<comment type="caution">
    <text evidence="1">The sequence shown here is derived from an EMBL/GenBank/DDBJ whole genome shotgun (WGS) entry which is preliminary data.</text>
</comment>
<evidence type="ECO:0000313" key="2">
    <source>
        <dbReference type="Proteomes" id="UP001549031"/>
    </source>
</evidence>
<evidence type="ECO:0000313" key="1">
    <source>
        <dbReference type="EMBL" id="MET3585346.1"/>
    </source>
</evidence>
<name>A0ABV2H4B8_9HYPH</name>
<dbReference type="Proteomes" id="UP001549031">
    <property type="component" value="Unassembled WGS sequence"/>
</dbReference>
<accession>A0ABV2H4B8</accession>
<dbReference type="RefSeq" id="WP_247243313.1">
    <property type="nucleotide sequence ID" value="NZ_JALJRA010000005.1"/>
</dbReference>
<reference evidence="1 2" key="1">
    <citation type="submission" date="2024-06" db="EMBL/GenBank/DDBJ databases">
        <title>Genomic Encyclopedia of Type Strains, Phase IV (KMG-IV): sequencing the most valuable type-strain genomes for metagenomic binning, comparative biology and taxonomic classification.</title>
        <authorList>
            <person name="Goeker M."/>
        </authorList>
    </citation>
    <scope>NUCLEOTIDE SEQUENCE [LARGE SCALE GENOMIC DNA]</scope>
    <source>
        <strain evidence="1 2">DSM 105042</strain>
    </source>
</reference>
<dbReference type="EMBL" id="JBEPLJ010000005">
    <property type="protein sequence ID" value="MET3585346.1"/>
    <property type="molecule type" value="Genomic_DNA"/>
</dbReference>
<proteinExistence type="predicted"/>
<keyword evidence="2" id="KW-1185">Reference proteome</keyword>
<organism evidence="1 2">
    <name type="scientific">Pseudorhizobium tarimense</name>
    <dbReference type="NCBI Taxonomy" id="1079109"/>
    <lineage>
        <taxon>Bacteria</taxon>
        <taxon>Pseudomonadati</taxon>
        <taxon>Pseudomonadota</taxon>
        <taxon>Alphaproteobacteria</taxon>
        <taxon>Hyphomicrobiales</taxon>
        <taxon>Rhizobiaceae</taxon>
        <taxon>Rhizobium/Agrobacterium group</taxon>
        <taxon>Pseudorhizobium</taxon>
    </lineage>
</organism>
<sequence>MAGWRPLAREPDALKGALFDYLRDRAGLVYTNPVPGVRSLGQLTTIIADGRKLAIELSMLPERQRDWTGRSALAFVVSGQAADGRFGYKIEGEAVIDTDTRCFLSLDVKVTNFERVDTIR</sequence>